<evidence type="ECO:0000256" key="2">
    <source>
        <dbReference type="ARBA" id="ARBA00004785"/>
    </source>
</evidence>
<dbReference type="GO" id="GO:0046872">
    <property type="term" value="F:metal ion binding"/>
    <property type="evidence" value="ECO:0007669"/>
    <property type="project" value="UniProtKB-KW"/>
</dbReference>
<feature type="binding site" evidence="17">
    <location>
        <position position="63"/>
    </location>
    <ligand>
        <name>[4Fe-4S] cluster</name>
        <dbReference type="ChEBI" id="CHEBI:49883"/>
        <note>4Fe-4S-S-AdoMet</note>
    </ligand>
</feature>
<comment type="subcellular location">
    <subcellularLocation>
        <location evidence="1 15">Cytoplasm</location>
    </subcellularLocation>
</comment>
<sequence>MDPVIDRYARRASPRYTSYPTAPHFSKDVDEACYRDWLAALDPSEPISLYLHVPFCRQMCWYCGCNMKLAARYDPVADYARSLGKEIALTADALPGRMKVSHLHWGGGTPTALSPDDLAALMAKVRTRWDFTENAEIAIESDPRTLTPEMAARIGALGFTRASFGVQEFDLKVQQAINRVQPPAMVRRSVEDLRAGGVAGINFDLIYGLPHQTVESLIETVKLSADMRPDRVALFGYAHVPWMAKNQRMIEESALPGAEERAAQASAAAEALAAEGYVAIGLDHFALPEDDLARAAREGRLRRNFQGYTTDQAETLLGMGATSIGRTPAGYLQNIAETGAWARAVDAGHLPVAKGRAFIDEDRLRGAVIERLMCDGHVDADIIGAKYGAPAGWWHDAADALAEMQADGLVSVTGGQVAMTERGRPLVRLAAAAFDTYLAQSTARHSVAV</sequence>
<dbReference type="Proteomes" id="UP000182045">
    <property type="component" value="Unassembled WGS sequence"/>
</dbReference>
<keyword evidence="8 15" id="KW-0479">Metal-binding</keyword>
<evidence type="ECO:0000256" key="6">
    <source>
        <dbReference type="ARBA" id="ARBA00022490"/>
    </source>
</evidence>
<gene>
    <name evidence="20" type="primary">hemN-2</name>
    <name evidence="19" type="ORF">Ga0058931_0022</name>
    <name evidence="20" type="ORF">HLUCCA05_14650</name>
</gene>
<keyword evidence="12 15" id="KW-0627">Porphyrin biosynthesis</keyword>
<dbReference type="Gene3D" id="3.80.30.20">
    <property type="entry name" value="tm_1862 like domain"/>
    <property type="match status" value="1"/>
</dbReference>
<organism evidence="20 21">
    <name type="scientific">Roseibaca calidilacus</name>
    <dbReference type="NCBI Taxonomy" id="1666912"/>
    <lineage>
        <taxon>Bacteria</taxon>
        <taxon>Pseudomonadati</taxon>
        <taxon>Pseudomonadota</taxon>
        <taxon>Alphaproteobacteria</taxon>
        <taxon>Rhodobacterales</taxon>
        <taxon>Paracoccaceae</taxon>
        <taxon>Roseinatronobacter</taxon>
    </lineage>
</organism>
<name>A0A0P7WNW2_9RHOB</name>
<evidence type="ECO:0000256" key="8">
    <source>
        <dbReference type="ARBA" id="ARBA00022723"/>
    </source>
</evidence>
<accession>A0A0P7WNW2</accession>
<evidence type="ECO:0000313" key="21">
    <source>
        <dbReference type="Proteomes" id="UP000050413"/>
    </source>
</evidence>
<dbReference type="InterPro" id="IPR006638">
    <property type="entry name" value="Elp3/MiaA/NifB-like_rSAM"/>
</dbReference>
<dbReference type="SFLD" id="SFLDS00029">
    <property type="entry name" value="Radical_SAM"/>
    <property type="match status" value="1"/>
</dbReference>
<comment type="cofactor">
    <cofactor evidence="15 17">
        <name>[4Fe-4S] cluster</name>
        <dbReference type="ChEBI" id="CHEBI:49883"/>
    </cofactor>
    <text evidence="15 17">Binds 1 [4Fe-4S] cluster. The cluster is coordinated with 3 cysteines and an exchangeable S-adenosyl-L-methionine.</text>
</comment>
<proteinExistence type="inferred from homology"/>
<feature type="binding site" evidence="16">
    <location>
        <begin position="62"/>
        <end position="64"/>
    </location>
    <ligand>
        <name>S-adenosyl-L-methionine</name>
        <dbReference type="ChEBI" id="CHEBI:59789"/>
        <label>2</label>
    </ligand>
</feature>
<evidence type="ECO:0000313" key="20">
    <source>
        <dbReference type="EMBL" id="KPP88952.1"/>
    </source>
</evidence>
<evidence type="ECO:0000256" key="13">
    <source>
        <dbReference type="ARBA" id="ARBA00024295"/>
    </source>
</evidence>
<evidence type="ECO:0000313" key="22">
    <source>
        <dbReference type="Proteomes" id="UP000182045"/>
    </source>
</evidence>
<keyword evidence="5 15" id="KW-0004">4Fe-4S</keyword>
<dbReference type="EC" id="1.3.98.3" evidence="15"/>
<evidence type="ECO:0000256" key="1">
    <source>
        <dbReference type="ARBA" id="ARBA00004496"/>
    </source>
</evidence>
<evidence type="ECO:0000256" key="7">
    <source>
        <dbReference type="ARBA" id="ARBA00022691"/>
    </source>
</evidence>
<dbReference type="PROSITE" id="PS51918">
    <property type="entry name" value="RADICAL_SAM"/>
    <property type="match status" value="1"/>
</dbReference>
<dbReference type="EMBL" id="FBYC01000001">
    <property type="protein sequence ID" value="CUX79344.1"/>
    <property type="molecule type" value="Genomic_DNA"/>
</dbReference>
<evidence type="ECO:0000313" key="19">
    <source>
        <dbReference type="EMBL" id="CUX79344.1"/>
    </source>
</evidence>
<dbReference type="EMBL" id="LJSG01000023">
    <property type="protein sequence ID" value="KPP88952.1"/>
    <property type="molecule type" value="Genomic_DNA"/>
</dbReference>
<keyword evidence="22" id="KW-1185">Reference proteome</keyword>
<dbReference type="GO" id="GO:0005737">
    <property type="term" value="C:cytoplasm"/>
    <property type="evidence" value="ECO:0007669"/>
    <property type="project" value="UniProtKB-SubCell"/>
</dbReference>
<feature type="binding site" evidence="16">
    <location>
        <begin position="108"/>
        <end position="109"/>
    </location>
    <ligand>
        <name>S-adenosyl-L-methionine</name>
        <dbReference type="ChEBI" id="CHEBI:59789"/>
        <label>2</label>
    </ligand>
</feature>
<evidence type="ECO:0000256" key="4">
    <source>
        <dbReference type="ARBA" id="ARBA00011245"/>
    </source>
</evidence>
<feature type="binding site" evidence="16">
    <location>
        <position position="324"/>
    </location>
    <ligand>
        <name>S-adenosyl-L-methionine</name>
        <dbReference type="ChEBI" id="CHEBI:59789"/>
        <label>1</label>
    </ligand>
</feature>
<dbReference type="AlphaFoldDB" id="A0A0P7WNW2"/>
<feature type="binding site" evidence="16">
    <location>
        <position position="204"/>
    </location>
    <ligand>
        <name>S-adenosyl-L-methionine</name>
        <dbReference type="ChEBI" id="CHEBI:59789"/>
        <label>2</label>
    </ligand>
</feature>
<dbReference type="Pfam" id="PF06969">
    <property type="entry name" value="HemN_C"/>
    <property type="match status" value="1"/>
</dbReference>
<comment type="similarity">
    <text evidence="3 15">Belongs to the anaerobic coproporphyrinogen-III oxidase family.</text>
</comment>
<dbReference type="InterPro" id="IPR007197">
    <property type="entry name" value="rSAM"/>
</dbReference>
<dbReference type="PANTHER" id="PTHR13932:SF6">
    <property type="entry name" value="OXYGEN-INDEPENDENT COPROPORPHYRINOGEN III OXIDASE"/>
    <property type="match status" value="1"/>
</dbReference>
<dbReference type="GO" id="GO:0051539">
    <property type="term" value="F:4 iron, 4 sulfur cluster binding"/>
    <property type="evidence" value="ECO:0007669"/>
    <property type="project" value="UniProtKB-KW"/>
</dbReference>
<dbReference type="GO" id="GO:0051989">
    <property type="term" value="F:coproporphyrinogen dehydrogenase activity"/>
    <property type="evidence" value="ECO:0007669"/>
    <property type="project" value="UniProtKB-EC"/>
</dbReference>
<dbReference type="STRING" id="1666912.Ga0058931_0022"/>
<dbReference type="CDD" id="cd01335">
    <property type="entry name" value="Radical_SAM"/>
    <property type="match status" value="1"/>
</dbReference>
<dbReference type="PANTHER" id="PTHR13932">
    <property type="entry name" value="COPROPORPHYRINIGEN III OXIDASE"/>
    <property type="match status" value="1"/>
</dbReference>
<evidence type="ECO:0000256" key="12">
    <source>
        <dbReference type="ARBA" id="ARBA00023244"/>
    </source>
</evidence>
<dbReference type="InterPro" id="IPR004558">
    <property type="entry name" value="Coprogen_oxidase_HemN"/>
</dbReference>
<evidence type="ECO:0000259" key="18">
    <source>
        <dbReference type="PROSITE" id="PS51918"/>
    </source>
</evidence>
<dbReference type="GO" id="GO:0006782">
    <property type="term" value="P:protoporphyrinogen IX biosynthetic process"/>
    <property type="evidence" value="ECO:0007669"/>
    <property type="project" value="UniProtKB-UniPathway"/>
</dbReference>
<dbReference type="OrthoDB" id="9808022at2"/>
<evidence type="ECO:0000256" key="10">
    <source>
        <dbReference type="ARBA" id="ARBA00023004"/>
    </source>
</evidence>
<comment type="subunit">
    <text evidence="4">Monomer.</text>
</comment>
<feature type="binding site" evidence="16">
    <location>
        <position position="238"/>
    </location>
    <ligand>
        <name>S-adenosyl-L-methionine</name>
        <dbReference type="ChEBI" id="CHEBI:59789"/>
        <label>2</label>
    </ligand>
</feature>
<keyword evidence="11 15" id="KW-0411">Iron-sulfur</keyword>
<dbReference type="PIRSF" id="PIRSF000167">
    <property type="entry name" value="HemN"/>
    <property type="match status" value="1"/>
</dbReference>
<keyword evidence="7 15" id="KW-0949">S-adenosyl-L-methionine</keyword>
<dbReference type="UniPathway" id="UPA00251">
    <property type="reaction ID" value="UER00323"/>
</dbReference>
<feature type="binding site" evidence="17">
    <location>
        <position position="56"/>
    </location>
    <ligand>
        <name>[4Fe-4S] cluster</name>
        <dbReference type="ChEBI" id="CHEBI:49883"/>
        <note>4Fe-4S-S-AdoMet</note>
    </ligand>
</feature>
<dbReference type="InterPro" id="IPR023404">
    <property type="entry name" value="rSAM_horseshoe"/>
</dbReference>
<feature type="binding site" evidence="16">
    <location>
        <position position="50"/>
    </location>
    <ligand>
        <name>S-adenosyl-L-methionine</name>
        <dbReference type="ChEBI" id="CHEBI:59789"/>
        <label>1</label>
    </ligand>
</feature>
<comment type="function">
    <text evidence="13">Involved in the heme biosynthesis. Catalyzes the anaerobic oxidative decarboxylation of propionate groups of rings A and B of coproporphyrinogen III to yield the vinyl groups in protoporphyrinogen IX.</text>
</comment>
<feature type="binding site" evidence="16">
    <location>
        <position position="167"/>
    </location>
    <ligand>
        <name>S-adenosyl-L-methionine</name>
        <dbReference type="ChEBI" id="CHEBI:59789"/>
        <label>2</label>
    </ligand>
</feature>
<comment type="catalytic activity">
    <reaction evidence="14 15">
        <text>coproporphyrinogen III + 2 S-adenosyl-L-methionine = protoporphyrinogen IX + 2 5'-deoxyadenosine + 2 L-methionine + 2 CO2</text>
        <dbReference type="Rhea" id="RHEA:15425"/>
        <dbReference type="ChEBI" id="CHEBI:16526"/>
        <dbReference type="ChEBI" id="CHEBI:17319"/>
        <dbReference type="ChEBI" id="CHEBI:57307"/>
        <dbReference type="ChEBI" id="CHEBI:57309"/>
        <dbReference type="ChEBI" id="CHEBI:57844"/>
        <dbReference type="ChEBI" id="CHEBI:59789"/>
        <dbReference type="EC" id="1.3.98.3"/>
    </reaction>
</comment>
<reference evidence="19 22" key="2">
    <citation type="submission" date="2016-01" db="EMBL/GenBank/DDBJ databases">
        <authorList>
            <person name="Varghese N."/>
        </authorList>
    </citation>
    <scope>NUCLEOTIDE SEQUENCE [LARGE SCALE GENOMIC DNA]</scope>
    <source>
        <strain evidence="19 22">HL-91</strain>
    </source>
</reference>
<dbReference type="InterPro" id="IPR058240">
    <property type="entry name" value="rSAM_sf"/>
</dbReference>
<protein>
    <recommendedName>
        <fullName evidence="15">Coproporphyrinogen-III oxidase</fullName>
        <ecNumber evidence="15">1.3.98.3</ecNumber>
    </recommendedName>
</protein>
<dbReference type="Proteomes" id="UP000050413">
    <property type="component" value="Unassembled WGS sequence"/>
</dbReference>
<feature type="binding site" evidence="16">
    <location>
        <position position="107"/>
    </location>
    <ligand>
        <name>S-adenosyl-L-methionine</name>
        <dbReference type="ChEBI" id="CHEBI:59789"/>
        <label>1</label>
    </ligand>
</feature>
<comment type="caution">
    <text evidence="20">The sequence shown here is derived from an EMBL/GenBank/DDBJ whole genome shotgun (WGS) entry which is preliminary data.</text>
</comment>
<evidence type="ECO:0000256" key="15">
    <source>
        <dbReference type="PIRNR" id="PIRNR000167"/>
    </source>
</evidence>
<dbReference type="InterPro" id="IPR034505">
    <property type="entry name" value="Coproporphyrinogen-III_oxidase"/>
</dbReference>
<dbReference type="Pfam" id="PF04055">
    <property type="entry name" value="Radical_SAM"/>
    <property type="match status" value="1"/>
</dbReference>
<evidence type="ECO:0000256" key="14">
    <source>
        <dbReference type="ARBA" id="ARBA00048321"/>
    </source>
</evidence>
<feature type="binding site" evidence="16">
    <location>
        <position position="140"/>
    </location>
    <ligand>
        <name>S-adenosyl-L-methionine</name>
        <dbReference type="ChEBI" id="CHEBI:59789"/>
        <label>1</label>
    </ligand>
</feature>
<dbReference type="RefSeq" id="WP_072244173.1">
    <property type="nucleotide sequence ID" value="NZ_FBYC01000001.1"/>
</dbReference>
<dbReference type="InterPro" id="IPR010723">
    <property type="entry name" value="HemN_C"/>
</dbReference>
<keyword evidence="10 15" id="KW-0408">Iron</keyword>
<dbReference type="SFLD" id="SFLDG01065">
    <property type="entry name" value="anaerobic_coproporphyrinogen-I"/>
    <property type="match status" value="1"/>
</dbReference>
<dbReference type="SUPFAM" id="SSF102114">
    <property type="entry name" value="Radical SAM enzymes"/>
    <property type="match status" value="1"/>
</dbReference>
<evidence type="ECO:0000256" key="17">
    <source>
        <dbReference type="PIRSR" id="PIRSR000167-2"/>
    </source>
</evidence>
<dbReference type="PATRIC" id="fig|1666912.4.peg.2066"/>
<dbReference type="NCBIfam" id="TIGR00538">
    <property type="entry name" value="hemN"/>
    <property type="match status" value="1"/>
</dbReference>
<comment type="pathway">
    <text evidence="2 15">Porphyrin-containing compound metabolism; protoporphyrin-IX biosynthesis; protoporphyrinogen-IX from coproporphyrinogen-III (AdoMet route): step 1/1.</text>
</comment>
<evidence type="ECO:0000256" key="16">
    <source>
        <dbReference type="PIRSR" id="PIRSR000167-1"/>
    </source>
</evidence>
<evidence type="ECO:0000256" key="3">
    <source>
        <dbReference type="ARBA" id="ARBA00005493"/>
    </source>
</evidence>
<dbReference type="SMART" id="SM00729">
    <property type="entry name" value="Elp3"/>
    <property type="match status" value="1"/>
</dbReference>
<feature type="domain" description="Radical SAM core" evidence="18">
    <location>
        <begin position="41"/>
        <end position="275"/>
    </location>
</feature>
<evidence type="ECO:0000256" key="9">
    <source>
        <dbReference type="ARBA" id="ARBA00023002"/>
    </source>
</evidence>
<reference evidence="20 21" key="1">
    <citation type="submission" date="2015-09" db="EMBL/GenBank/DDBJ databases">
        <title>Identification and resolution of microdiversity through metagenomic sequencing of parallel consortia.</title>
        <authorList>
            <person name="Nelson W.C."/>
            <person name="Romine M.F."/>
            <person name="Lindemann S.R."/>
        </authorList>
    </citation>
    <scope>NUCLEOTIDE SEQUENCE [LARGE SCALE GENOMIC DNA]</scope>
    <source>
        <strain evidence="20">HL-91</strain>
    </source>
</reference>
<dbReference type="Gene3D" id="1.10.10.920">
    <property type="match status" value="1"/>
</dbReference>
<evidence type="ECO:0000256" key="5">
    <source>
        <dbReference type="ARBA" id="ARBA00022485"/>
    </source>
</evidence>
<feature type="binding site" evidence="17">
    <location>
        <position position="60"/>
    </location>
    <ligand>
        <name>[4Fe-4S] cluster</name>
        <dbReference type="ChEBI" id="CHEBI:49883"/>
        <note>4Fe-4S-S-AdoMet</note>
    </ligand>
</feature>
<dbReference type="GO" id="GO:0004109">
    <property type="term" value="F:coproporphyrinogen oxidase activity"/>
    <property type="evidence" value="ECO:0007669"/>
    <property type="project" value="InterPro"/>
</dbReference>
<feature type="binding site" evidence="16">
    <location>
        <position position="179"/>
    </location>
    <ligand>
        <name>S-adenosyl-L-methionine</name>
        <dbReference type="ChEBI" id="CHEBI:59789"/>
        <label>2</label>
    </ligand>
</feature>
<keyword evidence="6 15" id="KW-0963">Cytoplasm</keyword>
<evidence type="ECO:0000256" key="11">
    <source>
        <dbReference type="ARBA" id="ARBA00023014"/>
    </source>
</evidence>
<keyword evidence="9 15" id="KW-0560">Oxidoreductase</keyword>